<dbReference type="AlphaFoldDB" id="A0A3M7R152"/>
<dbReference type="EMBL" id="REGN01004475">
    <property type="protein sequence ID" value="RNA17320.1"/>
    <property type="molecule type" value="Genomic_DNA"/>
</dbReference>
<name>A0A3M7R152_BRAPC</name>
<feature type="transmembrane region" description="Helical" evidence="1">
    <location>
        <begin position="12"/>
        <end position="35"/>
    </location>
</feature>
<accession>A0A3M7R152</accession>
<feature type="transmembrane region" description="Helical" evidence="1">
    <location>
        <begin position="41"/>
        <end position="62"/>
    </location>
</feature>
<sequence>MMVLEIVAVGVVVDWLEIVVVVMVICLLEIVLVVVVGLLELVVVVVVGLLEIVVVVVVVLFWRFARPRAFDLQVGKPSVDLQRSIECCVFLINR</sequence>
<keyword evidence="1" id="KW-0812">Transmembrane</keyword>
<organism evidence="2 3">
    <name type="scientific">Brachionus plicatilis</name>
    <name type="common">Marine rotifer</name>
    <name type="synonym">Brachionus muelleri</name>
    <dbReference type="NCBI Taxonomy" id="10195"/>
    <lineage>
        <taxon>Eukaryota</taxon>
        <taxon>Metazoa</taxon>
        <taxon>Spiralia</taxon>
        <taxon>Gnathifera</taxon>
        <taxon>Rotifera</taxon>
        <taxon>Eurotatoria</taxon>
        <taxon>Monogononta</taxon>
        <taxon>Pseudotrocha</taxon>
        <taxon>Ploima</taxon>
        <taxon>Brachionidae</taxon>
        <taxon>Brachionus</taxon>
    </lineage>
</organism>
<reference evidence="2 3" key="1">
    <citation type="journal article" date="2018" name="Sci. Rep.">
        <title>Genomic signatures of local adaptation to the degree of environmental predictability in rotifers.</title>
        <authorList>
            <person name="Franch-Gras L."/>
            <person name="Hahn C."/>
            <person name="Garcia-Roger E.M."/>
            <person name="Carmona M.J."/>
            <person name="Serra M."/>
            <person name="Gomez A."/>
        </authorList>
    </citation>
    <scope>NUCLEOTIDE SEQUENCE [LARGE SCALE GENOMIC DNA]</scope>
    <source>
        <strain evidence="2">HYR1</strain>
    </source>
</reference>
<gene>
    <name evidence="2" type="ORF">BpHYR1_053931</name>
</gene>
<comment type="caution">
    <text evidence="2">The sequence shown here is derived from an EMBL/GenBank/DDBJ whole genome shotgun (WGS) entry which is preliminary data.</text>
</comment>
<proteinExistence type="predicted"/>
<keyword evidence="3" id="KW-1185">Reference proteome</keyword>
<dbReference type="Proteomes" id="UP000276133">
    <property type="component" value="Unassembled WGS sequence"/>
</dbReference>
<evidence type="ECO:0000313" key="3">
    <source>
        <dbReference type="Proteomes" id="UP000276133"/>
    </source>
</evidence>
<keyword evidence="1" id="KW-0472">Membrane</keyword>
<protein>
    <recommendedName>
        <fullName evidence="4">Transmembrane protein</fullName>
    </recommendedName>
</protein>
<evidence type="ECO:0000313" key="2">
    <source>
        <dbReference type="EMBL" id="RNA17320.1"/>
    </source>
</evidence>
<evidence type="ECO:0008006" key="4">
    <source>
        <dbReference type="Google" id="ProtNLM"/>
    </source>
</evidence>
<evidence type="ECO:0000256" key="1">
    <source>
        <dbReference type="SAM" id="Phobius"/>
    </source>
</evidence>
<keyword evidence="1" id="KW-1133">Transmembrane helix</keyword>